<sequence length="154" mass="18342">MDPYVSITQDALQKFKKYLEVQCNVKIYDSSNITKEDFLKWDEYVVMQSINTLLFYNIIMDGKENKTEEELNEYKKFERVVSSKMFIPDCEVLEPEPINEEYFSHSSDLYWLKSKKDVVEKIDFEDKIIGVIFEVQQSELWTGIIKDSNNITYN</sequence>
<evidence type="ECO:0000313" key="2">
    <source>
        <dbReference type="WBParaSite" id="PTRK_0001029300.1"/>
    </source>
</evidence>
<proteinExistence type="predicted"/>
<dbReference type="Proteomes" id="UP000038045">
    <property type="component" value="Unplaced"/>
</dbReference>
<dbReference type="WBParaSite" id="PTRK_0001029300.1">
    <property type="protein sequence ID" value="PTRK_0001029300.1"/>
    <property type="gene ID" value="PTRK_0001029300"/>
</dbReference>
<evidence type="ECO:0000313" key="1">
    <source>
        <dbReference type="Proteomes" id="UP000038045"/>
    </source>
</evidence>
<dbReference type="AlphaFoldDB" id="A0A0N4ZP31"/>
<reference evidence="2" key="1">
    <citation type="submission" date="2017-02" db="UniProtKB">
        <authorList>
            <consortium name="WormBaseParasite"/>
        </authorList>
    </citation>
    <scope>IDENTIFICATION</scope>
</reference>
<organism evidence="1 2">
    <name type="scientific">Parastrongyloides trichosuri</name>
    <name type="common">Possum-specific nematode worm</name>
    <dbReference type="NCBI Taxonomy" id="131310"/>
    <lineage>
        <taxon>Eukaryota</taxon>
        <taxon>Metazoa</taxon>
        <taxon>Ecdysozoa</taxon>
        <taxon>Nematoda</taxon>
        <taxon>Chromadorea</taxon>
        <taxon>Rhabditida</taxon>
        <taxon>Tylenchina</taxon>
        <taxon>Panagrolaimomorpha</taxon>
        <taxon>Strongyloidoidea</taxon>
        <taxon>Strongyloididae</taxon>
        <taxon>Parastrongyloides</taxon>
    </lineage>
</organism>
<accession>A0A0N4ZP31</accession>
<protein>
    <submittedName>
        <fullName evidence="2">SH3 domain-containing protein</fullName>
    </submittedName>
</protein>
<name>A0A0N4ZP31_PARTI</name>
<keyword evidence="1" id="KW-1185">Reference proteome</keyword>